<comment type="caution">
    <text evidence="1">The sequence shown here is derived from an EMBL/GenBank/DDBJ whole genome shotgun (WGS) entry which is preliminary data.</text>
</comment>
<protein>
    <submittedName>
        <fullName evidence="1">Uncharacterized protein</fullName>
    </submittedName>
</protein>
<dbReference type="AlphaFoldDB" id="A0AAW1A6T0"/>
<name>A0AAW1A6T0_9HYME</name>
<reference evidence="1 2" key="1">
    <citation type="submission" date="2024-05" db="EMBL/GenBank/DDBJ databases">
        <title>The nuclear and mitochondrial genome assemblies of Tetragonisca angustula (Apidae: Meliponini), a tiny yet remarkable pollinator in the Neotropics.</title>
        <authorList>
            <person name="Ferrari R."/>
            <person name="Ricardo P.C."/>
            <person name="Dias F.C."/>
            <person name="Araujo N.S."/>
            <person name="Soares D.O."/>
            <person name="Zhou Q.-S."/>
            <person name="Zhu C.-D."/>
            <person name="Coutinho L."/>
            <person name="Airas M.C."/>
            <person name="Batista T.M."/>
        </authorList>
    </citation>
    <scope>NUCLEOTIDE SEQUENCE [LARGE SCALE GENOMIC DNA]</scope>
    <source>
        <strain evidence="1">ASF017062</strain>
        <tissue evidence="1">Abdomen</tissue>
    </source>
</reference>
<keyword evidence="2" id="KW-1185">Reference proteome</keyword>
<evidence type="ECO:0000313" key="2">
    <source>
        <dbReference type="Proteomes" id="UP001432146"/>
    </source>
</evidence>
<sequence>MPARVLFTDVSSWVAVRFDDTVTGNVRKISENRGKIASRSKNIRTIRFSEDDSPSLGERVSRLLGILNPASSGS</sequence>
<dbReference type="EMBL" id="JAWNGG020000059">
    <property type="protein sequence ID" value="KAK9304812.1"/>
    <property type="molecule type" value="Genomic_DNA"/>
</dbReference>
<evidence type="ECO:0000313" key="1">
    <source>
        <dbReference type="EMBL" id="KAK9304812.1"/>
    </source>
</evidence>
<gene>
    <name evidence="1" type="ORF">QLX08_003892</name>
</gene>
<accession>A0AAW1A6T0</accession>
<dbReference type="Proteomes" id="UP001432146">
    <property type="component" value="Unassembled WGS sequence"/>
</dbReference>
<proteinExistence type="predicted"/>
<organism evidence="1 2">
    <name type="scientific">Tetragonisca angustula</name>
    <dbReference type="NCBI Taxonomy" id="166442"/>
    <lineage>
        <taxon>Eukaryota</taxon>
        <taxon>Metazoa</taxon>
        <taxon>Ecdysozoa</taxon>
        <taxon>Arthropoda</taxon>
        <taxon>Hexapoda</taxon>
        <taxon>Insecta</taxon>
        <taxon>Pterygota</taxon>
        <taxon>Neoptera</taxon>
        <taxon>Endopterygota</taxon>
        <taxon>Hymenoptera</taxon>
        <taxon>Apocrita</taxon>
        <taxon>Aculeata</taxon>
        <taxon>Apoidea</taxon>
        <taxon>Anthophila</taxon>
        <taxon>Apidae</taxon>
        <taxon>Tetragonisca</taxon>
    </lineage>
</organism>